<accession>A0ABN7URJ0</accession>
<gene>
    <name evidence="1" type="ORF">GMARGA_LOCUS9706</name>
</gene>
<evidence type="ECO:0000313" key="1">
    <source>
        <dbReference type="EMBL" id="CAG8657653.1"/>
    </source>
</evidence>
<dbReference type="Proteomes" id="UP000789901">
    <property type="component" value="Unassembled WGS sequence"/>
</dbReference>
<feature type="non-terminal residue" evidence="1">
    <location>
        <position position="1"/>
    </location>
</feature>
<comment type="caution">
    <text evidence="1">The sequence shown here is derived from an EMBL/GenBank/DDBJ whole genome shotgun (WGS) entry which is preliminary data.</text>
</comment>
<evidence type="ECO:0000313" key="2">
    <source>
        <dbReference type="Proteomes" id="UP000789901"/>
    </source>
</evidence>
<organism evidence="1 2">
    <name type="scientific">Gigaspora margarita</name>
    <dbReference type="NCBI Taxonomy" id="4874"/>
    <lineage>
        <taxon>Eukaryota</taxon>
        <taxon>Fungi</taxon>
        <taxon>Fungi incertae sedis</taxon>
        <taxon>Mucoromycota</taxon>
        <taxon>Glomeromycotina</taxon>
        <taxon>Glomeromycetes</taxon>
        <taxon>Diversisporales</taxon>
        <taxon>Gigasporaceae</taxon>
        <taxon>Gigaspora</taxon>
    </lineage>
</organism>
<protein>
    <submittedName>
        <fullName evidence="1">23080_t:CDS:1</fullName>
    </submittedName>
</protein>
<name>A0ABN7URJ0_GIGMA</name>
<sequence>ALAISTLKKRIAISHIDENEEKNSISTTLTYSSGLFLKKQSILSQYIGRPFNASEVLKFECLVLCAIISSGVAFRWIENPEVRELFHFISPYIKLFNRRSLSNRILINTTNKVQTTIKDLVCNDKIGITIASYGWYNVINQKLMGIVFITSSGETLIWEAEDISIE</sequence>
<reference evidence="1 2" key="1">
    <citation type="submission" date="2021-06" db="EMBL/GenBank/DDBJ databases">
        <authorList>
            <person name="Kallberg Y."/>
            <person name="Tangrot J."/>
            <person name="Rosling A."/>
        </authorList>
    </citation>
    <scope>NUCLEOTIDE SEQUENCE [LARGE SCALE GENOMIC DNA]</scope>
    <source>
        <strain evidence="1 2">120-4 pot B 10/14</strain>
    </source>
</reference>
<keyword evidence="2" id="KW-1185">Reference proteome</keyword>
<proteinExistence type="predicted"/>
<dbReference type="EMBL" id="CAJVQB010005279">
    <property type="protein sequence ID" value="CAG8657653.1"/>
    <property type="molecule type" value="Genomic_DNA"/>
</dbReference>